<dbReference type="Pfam" id="PF26047">
    <property type="entry name" value="DUF8015"/>
    <property type="match status" value="1"/>
</dbReference>
<reference evidence="2 3" key="1">
    <citation type="journal article" date="2019" name="Int. J. Syst. Evol. Microbiol.">
        <title>The Global Catalogue of Microorganisms (GCM) 10K type strain sequencing project: providing services to taxonomists for standard genome sequencing and annotation.</title>
        <authorList>
            <consortium name="The Broad Institute Genomics Platform"/>
            <consortium name="The Broad Institute Genome Sequencing Center for Infectious Disease"/>
            <person name="Wu L."/>
            <person name="Ma J."/>
        </authorList>
    </citation>
    <scope>NUCLEOTIDE SEQUENCE [LARGE SCALE GENOMIC DNA]</scope>
    <source>
        <strain evidence="2 3">CGMCC 1.3240</strain>
    </source>
</reference>
<feature type="transmembrane region" description="Helical" evidence="1">
    <location>
        <begin position="5"/>
        <end position="26"/>
    </location>
</feature>
<accession>A0ABD5UXM8</accession>
<dbReference type="AlphaFoldDB" id="A0ABD5UXM8"/>
<sequence>MALQYYDLVLGGIIASVATGALVGALTSVSSLVAIVAACGVAAGLIGHAIFVGPVEGVEDLSKEVERVGPVELSD</sequence>
<protein>
    <submittedName>
        <fullName evidence="2">Uncharacterized protein</fullName>
    </submittedName>
</protein>
<name>A0ABD5UXM8_9EURY</name>
<keyword evidence="1" id="KW-0472">Membrane</keyword>
<dbReference type="EMBL" id="JBHSXQ010000001">
    <property type="protein sequence ID" value="MFC6903908.1"/>
    <property type="molecule type" value="Genomic_DNA"/>
</dbReference>
<dbReference type="RefSeq" id="WP_340602399.1">
    <property type="nucleotide sequence ID" value="NZ_JBBMXV010000001.1"/>
</dbReference>
<dbReference type="InterPro" id="IPR058328">
    <property type="entry name" value="DUF8015"/>
</dbReference>
<evidence type="ECO:0000313" key="3">
    <source>
        <dbReference type="Proteomes" id="UP001596312"/>
    </source>
</evidence>
<gene>
    <name evidence="2" type="ORF">ACFQGH_01705</name>
</gene>
<keyword evidence="3" id="KW-1185">Reference proteome</keyword>
<keyword evidence="1" id="KW-1133">Transmembrane helix</keyword>
<feature type="transmembrane region" description="Helical" evidence="1">
    <location>
        <begin position="32"/>
        <end position="53"/>
    </location>
</feature>
<keyword evidence="1" id="KW-0812">Transmembrane</keyword>
<comment type="caution">
    <text evidence="2">The sequence shown here is derived from an EMBL/GenBank/DDBJ whole genome shotgun (WGS) entry which is preliminary data.</text>
</comment>
<proteinExistence type="predicted"/>
<evidence type="ECO:0000313" key="2">
    <source>
        <dbReference type="EMBL" id="MFC6903908.1"/>
    </source>
</evidence>
<dbReference type="Proteomes" id="UP001596312">
    <property type="component" value="Unassembled WGS sequence"/>
</dbReference>
<evidence type="ECO:0000256" key="1">
    <source>
        <dbReference type="SAM" id="Phobius"/>
    </source>
</evidence>
<organism evidence="2 3">
    <name type="scientific">Halalkalicoccus tibetensis</name>
    <dbReference type="NCBI Taxonomy" id="175632"/>
    <lineage>
        <taxon>Archaea</taxon>
        <taxon>Methanobacteriati</taxon>
        <taxon>Methanobacteriota</taxon>
        <taxon>Stenosarchaea group</taxon>
        <taxon>Halobacteria</taxon>
        <taxon>Halobacteriales</taxon>
        <taxon>Halococcaceae</taxon>
        <taxon>Halalkalicoccus</taxon>
    </lineage>
</organism>